<evidence type="ECO:0000313" key="2">
    <source>
        <dbReference type="Proteomes" id="UP001476798"/>
    </source>
</evidence>
<gene>
    <name evidence="1" type="ORF">GOODEAATRI_008759</name>
</gene>
<organism evidence="1 2">
    <name type="scientific">Goodea atripinnis</name>
    <dbReference type="NCBI Taxonomy" id="208336"/>
    <lineage>
        <taxon>Eukaryota</taxon>
        <taxon>Metazoa</taxon>
        <taxon>Chordata</taxon>
        <taxon>Craniata</taxon>
        <taxon>Vertebrata</taxon>
        <taxon>Euteleostomi</taxon>
        <taxon>Actinopterygii</taxon>
        <taxon>Neopterygii</taxon>
        <taxon>Teleostei</taxon>
        <taxon>Neoteleostei</taxon>
        <taxon>Acanthomorphata</taxon>
        <taxon>Ovalentaria</taxon>
        <taxon>Atherinomorphae</taxon>
        <taxon>Cyprinodontiformes</taxon>
        <taxon>Goodeidae</taxon>
        <taxon>Goodea</taxon>
    </lineage>
</organism>
<name>A0ABV0MG74_9TELE</name>
<proteinExistence type="predicted"/>
<accession>A0ABV0MG74</accession>
<protein>
    <submittedName>
        <fullName evidence="1">Uncharacterized protein</fullName>
    </submittedName>
</protein>
<evidence type="ECO:0000313" key="1">
    <source>
        <dbReference type="EMBL" id="MEQ2158102.1"/>
    </source>
</evidence>
<comment type="caution">
    <text evidence="1">The sequence shown here is derived from an EMBL/GenBank/DDBJ whole genome shotgun (WGS) entry which is preliminary data.</text>
</comment>
<sequence length="113" mass="12796">MVEEHAYLSLDTRLRRARGAGKGRTQRNNKVPLVVLFAGRPPLLPTVKKGTKRTVYGSSYGPKLIYLALCSGTYFKKSTSVKSVLQDQIPRGHTEVGYRLVFKLIWELDFINQ</sequence>
<keyword evidence="2" id="KW-1185">Reference proteome</keyword>
<dbReference type="Proteomes" id="UP001476798">
    <property type="component" value="Unassembled WGS sequence"/>
</dbReference>
<reference evidence="1 2" key="1">
    <citation type="submission" date="2021-06" db="EMBL/GenBank/DDBJ databases">
        <authorList>
            <person name="Palmer J.M."/>
        </authorList>
    </citation>
    <scope>NUCLEOTIDE SEQUENCE [LARGE SCALE GENOMIC DNA]</scope>
    <source>
        <strain evidence="1 2">GA_2019</strain>
        <tissue evidence="1">Muscle</tissue>
    </source>
</reference>
<dbReference type="EMBL" id="JAHRIO010000472">
    <property type="protein sequence ID" value="MEQ2158102.1"/>
    <property type="molecule type" value="Genomic_DNA"/>
</dbReference>